<dbReference type="PROSITE" id="PS50994">
    <property type="entry name" value="INTEGRASE"/>
    <property type="match status" value="1"/>
</dbReference>
<feature type="domain" description="Integrase catalytic" evidence="11">
    <location>
        <begin position="96"/>
        <end position="287"/>
    </location>
</feature>
<keyword evidence="6" id="KW-0229">DNA integration</keyword>
<evidence type="ECO:0000313" key="13">
    <source>
        <dbReference type="Proteomes" id="UP001151760"/>
    </source>
</evidence>
<protein>
    <submittedName>
        <fullName evidence="12">Retrovirus-related pol polyprotein from transposon TNT 1-94</fullName>
    </submittedName>
</protein>
<evidence type="ECO:0000256" key="7">
    <source>
        <dbReference type="ARBA" id="ARBA00022918"/>
    </source>
</evidence>
<reference evidence="12" key="2">
    <citation type="submission" date="2022-01" db="EMBL/GenBank/DDBJ databases">
        <authorList>
            <person name="Yamashiro T."/>
            <person name="Shiraishi A."/>
            <person name="Satake H."/>
            <person name="Nakayama K."/>
        </authorList>
    </citation>
    <scope>NUCLEOTIDE SEQUENCE</scope>
</reference>
<evidence type="ECO:0000313" key="12">
    <source>
        <dbReference type="EMBL" id="GJU02852.1"/>
    </source>
</evidence>
<keyword evidence="1" id="KW-0540">Nuclease</keyword>
<keyword evidence="2" id="KW-0479">Metal-binding</keyword>
<dbReference type="Proteomes" id="UP001151760">
    <property type="component" value="Unassembled WGS sequence"/>
</dbReference>
<sequence>MFEQNAGVGLEAKLVVPEANAWSLRAKRSDMDASSPVCLMSKATSTKSSLWHRRLSHLNFGTKHDLVDGPMKLKYGKYHLCSVCERGKSKKASHSPKVVPSNHFKLELLHMDLCEPMRVASINGKTYILMIVDDYSRCTWVYFLRTKDETLEIIKKFIDIFMFGSLCYPTNDRDDLGKMKSKADIGIFIGYSETSRGFQIYNRRTKKIMETIHVKFNELTTMASEYDSLKPVFQRFINDDSSTESLNIPSKEDLDNLFGPIYEEYFEKRSSESSINSTTQQVHNHEDSPSTTSIIIEEDEALSIVTTSEEQPSPISRNEADEFNQEDSTDFDGNTVFIPYDAPHFEEAKSSTTALDPSYMHEFHQVC</sequence>
<gene>
    <name evidence="12" type="ORF">Tco_1113190</name>
</gene>
<name>A0ABQ5ITT5_9ASTR</name>
<keyword evidence="8" id="KW-0239">DNA-directed DNA polymerase</keyword>
<evidence type="ECO:0000256" key="3">
    <source>
        <dbReference type="ARBA" id="ARBA00022759"/>
    </source>
</evidence>
<evidence type="ECO:0000256" key="2">
    <source>
        <dbReference type="ARBA" id="ARBA00022723"/>
    </source>
</evidence>
<evidence type="ECO:0000256" key="5">
    <source>
        <dbReference type="ARBA" id="ARBA00022842"/>
    </source>
</evidence>
<dbReference type="Pfam" id="PF25597">
    <property type="entry name" value="SH3_retrovirus"/>
    <property type="match status" value="1"/>
</dbReference>
<evidence type="ECO:0000256" key="9">
    <source>
        <dbReference type="ARBA" id="ARBA00023172"/>
    </source>
</evidence>
<keyword evidence="3" id="KW-0255">Endonuclease</keyword>
<comment type="caution">
    <text evidence="12">The sequence shown here is derived from an EMBL/GenBank/DDBJ whole genome shotgun (WGS) entry which is preliminary data.</text>
</comment>
<dbReference type="SUPFAM" id="SSF53098">
    <property type="entry name" value="Ribonuclease H-like"/>
    <property type="match status" value="1"/>
</dbReference>
<evidence type="ECO:0000256" key="1">
    <source>
        <dbReference type="ARBA" id="ARBA00022722"/>
    </source>
</evidence>
<dbReference type="InterPro" id="IPR057670">
    <property type="entry name" value="SH3_retrovirus"/>
</dbReference>
<organism evidence="12 13">
    <name type="scientific">Tanacetum coccineum</name>
    <dbReference type="NCBI Taxonomy" id="301880"/>
    <lineage>
        <taxon>Eukaryota</taxon>
        <taxon>Viridiplantae</taxon>
        <taxon>Streptophyta</taxon>
        <taxon>Embryophyta</taxon>
        <taxon>Tracheophyta</taxon>
        <taxon>Spermatophyta</taxon>
        <taxon>Magnoliopsida</taxon>
        <taxon>eudicotyledons</taxon>
        <taxon>Gunneridae</taxon>
        <taxon>Pentapetalae</taxon>
        <taxon>asterids</taxon>
        <taxon>campanulids</taxon>
        <taxon>Asterales</taxon>
        <taxon>Asteraceae</taxon>
        <taxon>Asteroideae</taxon>
        <taxon>Anthemideae</taxon>
        <taxon>Anthemidinae</taxon>
        <taxon>Tanacetum</taxon>
    </lineage>
</organism>
<accession>A0ABQ5ITT5</accession>
<dbReference type="InterPro" id="IPR039537">
    <property type="entry name" value="Retrotran_Ty1/copia-like"/>
</dbReference>
<evidence type="ECO:0000256" key="8">
    <source>
        <dbReference type="ARBA" id="ARBA00022932"/>
    </source>
</evidence>
<feature type="region of interest" description="Disordered" evidence="10">
    <location>
        <begin position="306"/>
        <end position="334"/>
    </location>
</feature>
<proteinExistence type="predicted"/>
<dbReference type="InterPro" id="IPR012337">
    <property type="entry name" value="RNaseH-like_sf"/>
</dbReference>
<reference evidence="12" key="1">
    <citation type="journal article" date="2022" name="Int. J. Mol. Sci.">
        <title>Draft Genome of Tanacetum Coccineum: Genomic Comparison of Closely Related Tanacetum-Family Plants.</title>
        <authorList>
            <person name="Yamashiro T."/>
            <person name="Shiraishi A."/>
            <person name="Nakayama K."/>
            <person name="Satake H."/>
        </authorList>
    </citation>
    <scope>NUCLEOTIDE SEQUENCE</scope>
</reference>
<keyword evidence="4" id="KW-0378">Hydrolase</keyword>
<feature type="compositionally biased region" description="Polar residues" evidence="10">
    <location>
        <begin position="272"/>
        <end position="282"/>
    </location>
</feature>
<evidence type="ECO:0000256" key="4">
    <source>
        <dbReference type="ARBA" id="ARBA00022801"/>
    </source>
</evidence>
<keyword evidence="13" id="KW-1185">Reference proteome</keyword>
<keyword evidence="9" id="KW-0233">DNA recombination</keyword>
<keyword evidence="8" id="KW-0808">Transferase</keyword>
<dbReference type="Gene3D" id="3.30.420.10">
    <property type="entry name" value="Ribonuclease H-like superfamily/Ribonuclease H"/>
    <property type="match status" value="1"/>
</dbReference>
<dbReference type="PANTHER" id="PTHR42648:SF11">
    <property type="entry name" value="TRANSPOSON TY4-P GAG-POL POLYPROTEIN"/>
    <property type="match status" value="1"/>
</dbReference>
<dbReference type="Pfam" id="PF13976">
    <property type="entry name" value="gag_pre-integrs"/>
    <property type="match status" value="1"/>
</dbReference>
<keyword evidence="5" id="KW-0460">Magnesium</keyword>
<dbReference type="PANTHER" id="PTHR42648">
    <property type="entry name" value="TRANSPOSASE, PUTATIVE-RELATED"/>
    <property type="match status" value="1"/>
</dbReference>
<evidence type="ECO:0000256" key="10">
    <source>
        <dbReference type="SAM" id="MobiDB-lite"/>
    </source>
</evidence>
<feature type="compositionally biased region" description="Acidic residues" evidence="10">
    <location>
        <begin position="321"/>
        <end position="330"/>
    </location>
</feature>
<evidence type="ECO:0000256" key="6">
    <source>
        <dbReference type="ARBA" id="ARBA00022908"/>
    </source>
</evidence>
<keyword evidence="7" id="KW-0695">RNA-directed DNA polymerase</keyword>
<dbReference type="InterPro" id="IPR036397">
    <property type="entry name" value="RNaseH_sf"/>
</dbReference>
<dbReference type="InterPro" id="IPR025724">
    <property type="entry name" value="GAG-pre-integrase_dom"/>
</dbReference>
<dbReference type="EMBL" id="BQNB010021098">
    <property type="protein sequence ID" value="GJU02852.1"/>
    <property type="molecule type" value="Genomic_DNA"/>
</dbReference>
<feature type="region of interest" description="Disordered" evidence="10">
    <location>
        <begin position="269"/>
        <end position="291"/>
    </location>
</feature>
<dbReference type="InterPro" id="IPR001584">
    <property type="entry name" value="Integrase_cat-core"/>
</dbReference>
<feature type="compositionally biased region" description="Polar residues" evidence="10">
    <location>
        <begin position="306"/>
        <end position="316"/>
    </location>
</feature>
<evidence type="ECO:0000259" key="11">
    <source>
        <dbReference type="PROSITE" id="PS50994"/>
    </source>
</evidence>
<keyword evidence="8" id="KW-0548">Nucleotidyltransferase</keyword>